<dbReference type="Proteomes" id="UP000288216">
    <property type="component" value="Unassembled WGS sequence"/>
</dbReference>
<evidence type="ECO:0008006" key="3">
    <source>
        <dbReference type="Google" id="ProtNLM"/>
    </source>
</evidence>
<dbReference type="InterPro" id="IPR042222">
    <property type="entry name" value="Dynein_2_N"/>
</dbReference>
<accession>A0A401QLG9</accession>
<dbReference type="OrthoDB" id="5986589at2759"/>
<reference evidence="1 2" key="1">
    <citation type="journal article" date="2018" name="Nat. Ecol. Evol.">
        <title>Shark genomes provide insights into elasmobranch evolution and the origin of vertebrates.</title>
        <authorList>
            <person name="Hara Y"/>
            <person name="Yamaguchi K"/>
            <person name="Onimaru K"/>
            <person name="Kadota M"/>
            <person name="Koyanagi M"/>
            <person name="Keeley SD"/>
            <person name="Tatsumi K"/>
            <person name="Tanaka K"/>
            <person name="Motone F"/>
            <person name="Kageyama Y"/>
            <person name="Nozu R"/>
            <person name="Adachi N"/>
            <person name="Nishimura O"/>
            <person name="Nakagawa R"/>
            <person name="Tanegashima C"/>
            <person name="Kiyatake I"/>
            <person name="Matsumoto R"/>
            <person name="Murakumo K"/>
            <person name="Nishida K"/>
            <person name="Terakita A"/>
            <person name="Kuratani S"/>
            <person name="Sato K"/>
            <person name="Hyodo S Kuraku.S."/>
        </authorList>
    </citation>
    <scope>NUCLEOTIDE SEQUENCE [LARGE SCALE GENOMIC DNA]</scope>
</reference>
<evidence type="ECO:0000313" key="1">
    <source>
        <dbReference type="EMBL" id="GCB86158.1"/>
    </source>
</evidence>
<gene>
    <name evidence="1" type="ORF">scyTo_0026901</name>
</gene>
<dbReference type="AlphaFoldDB" id="A0A401QLG9"/>
<protein>
    <recommendedName>
        <fullName evidence="3">Dynein heavy chain linker domain-containing protein</fullName>
    </recommendedName>
</protein>
<name>A0A401QLG9_SCYTO</name>
<proteinExistence type="predicted"/>
<evidence type="ECO:0000313" key="2">
    <source>
        <dbReference type="Proteomes" id="UP000288216"/>
    </source>
</evidence>
<sequence>MLVATSVAENIQKEAEKLMEMIQHFGELLDLWKMFQDKWVFLHQVFYEMELEARKPNSQL</sequence>
<feature type="non-terminal residue" evidence="1">
    <location>
        <position position="60"/>
    </location>
</feature>
<comment type="caution">
    <text evidence="1">The sequence shown here is derived from an EMBL/GenBank/DDBJ whole genome shotgun (WGS) entry which is preliminary data.</text>
</comment>
<dbReference type="Gene3D" id="1.20.140.100">
    <property type="entry name" value="Dynein heavy chain, N-terminal domain 2"/>
    <property type="match status" value="1"/>
</dbReference>
<organism evidence="1 2">
    <name type="scientific">Scyliorhinus torazame</name>
    <name type="common">Cloudy catshark</name>
    <name type="synonym">Catulus torazame</name>
    <dbReference type="NCBI Taxonomy" id="75743"/>
    <lineage>
        <taxon>Eukaryota</taxon>
        <taxon>Metazoa</taxon>
        <taxon>Chordata</taxon>
        <taxon>Craniata</taxon>
        <taxon>Vertebrata</taxon>
        <taxon>Chondrichthyes</taxon>
        <taxon>Elasmobranchii</taxon>
        <taxon>Galeomorphii</taxon>
        <taxon>Galeoidea</taxon>
        <taxon>Carcharhiniformes</taxon>
        <taxon>Scyliorhinidae</taxon>
        <taxon>Scyliorhinus</taxon>
    </lineage>
</organism>
<dbReference type="EMBL" id="BFAA01256115">
    <property type="protein sequence ID" value="GCB86158.1"/>
    <property type="molecule type" value="Genomic_DNA"/>
</dbReference>
<keyword evidence="2" id="KW-1185">Reference proteome</keyword>